<evidence type="ECO:0008006" key="4">
    <source>
        <dbReference type="Google" id="ProtNLM"/>
    </source>
</evidence>
<keyword evidence="1" id="KW-0732">Signal</keyword>
<accession>A0A918MJU6</accession>
<evidence type="ECO:0000313" key="2">
    <source>
        <dbReference type="EMBL" id="GGW28985.1"/>
    </source>
</evidence>
<reference evidence="2" key="1">
    <citation type="journal article" date="2014" name="Int. J. Syst. Evol. Microbiol.">
        <title>Complete genome sequence of Corynebacterium casei LMG S-19264T (=DSM 44701T), isolated from a smear-ripened cheese.</title>
        <authorList>
            <consortium name="US DOE Joint Genome Institute (JGI-PGF)"/>
            <person name="Walter F."/>
            <person name="Albersmeier A."/>
            <person name="Kalinowski J."/>
            <person name="Ruckert C."/>
        </authorList>
    </citation>
    <scope>NUCLEOTIDE SEQUENCE</scope>
    <source>
        <strain evidence="2">KCTC 23714</strain>
    </source>
</reference>
<feature type="signal peptide" evidence="1">
    <location>
        <begin position="1"/>
        <end position="18"/>
    </location>
</feature>
<comment type="caution">
    <text evidence="2">The sequence shown here is derived from an EMBL/GenBank/DDBJ whole genome shotgun (WGS) entry which is preliminary data.</text>
</comment>
<keyword evidence="3" id="KW-1185">Reference proteome</keyword>
<dbReference type="RefSeq" id="WP_189633418.1">
    <property type="nucleotide sequence ID" value="NZ_BMYQ01000004.1"/>
</dbReference>
<dbReference type="AlphaFoldDB" id="A0A918MJU6"/>
<evidence type="ECO:0000313" key="3">
    <source>
        <dbReference type="Proteomes" id="UP000628984"/>
    </source>
</evidence>
<sequence length="238" mass="26235">MKPLILTLGLLAALPAEAGSFTPPEGCETFLTVQARGCRVSNHYRCEADAPGDQWRADFDQEGVFFLSHVNREAEWVESFEFNPDVRQSLDDGAADPAEFSKLLSSGRDDFAFSLSRTDGQNTEVTGFDALTGRSITIDGVALQETEFEYTETDAEGTILRQSRGNEYISAEWRLFFAGPSEYRDGEAWLPMDGSPVKFILPGEPGFAATQPIYECGALMSSYRKSSEAKEALSHDDL</sequence>
<reference evidence="2" key="2">
    <citation type="submission" date="2020-09" db="EMBL/GenBank/DDBJ databases">
        <authorList>
            <person name="Sun Q."/>
            <person name="Kim S."/>
        </authorList>
    </citation>
    <scope>NUCLEOTIDE SEQUENCE</scope>
    <source>
        <strain evidence="2">KCTC 23714</strain>
    </source>
</reference>
<name>A0A918MJU6_9RHOB</name>
<protein>
    <recommendedName>
        <fullName evidence="4">DUF3108 domain-containing protein</fullName>
    </recommendedName>
</protein>
<organism evidence="2 3">
    <name type="scientific">Gemmobacter lanyuensis</name>
    <dbReference type="NCBI Taxonomy" id="1054497"/>
    <lineage>
        <taxon>Bacteria</taxon>
        <taxon>Pseudomonadati</taxon>
        <taxon>Pseudomonadota</taxon>
        <taxon>Alphaproteobacteria</taxon>
        <taxon>Rhodobacterales</taxon>
        <taxon>Paracoccaceae</taxon>
        <taxon>Gemmobacter</taxon>
    </lineage>
</organism>
<gene>
    <name evidence="2" type="ORF">GCM10011452_16880</name>
</gene>
<proteinExistence type="predicted"/>
<dbReference type="Proteomes" id="UP000628984">
    <property type="component" value="Unassembled WGS sequence"/>
</dbReference>
<dbReference type="EMBL" id="BMYQ01000004">
    <property type="protein sequence ID" value="GGW28985.1"/>
    <property type="molecule type" value="Genomic_DNA"/>
</dbReference>
<evidence type="ECO:0000256" key="1">
    <source>
        <dbReference type="SAM" id="SignalP"/>
    </source>
</evidence>
<feature type="chain" id="PRO_5037801618" description="DUF3108 domain-containing protein" evidence="1">
    <location>
        <begin position="19"/>
        <end position="238"/>
    </location>
</feature>